<dbReference type="InterPro" id="IPR045107">
    <property type="entry name" value="SAC3/GANP/THP3"/>
</dbReference>
<dbReference type="Gene3D" id="1.25.40.990">
    <property type="match status" value="1"/>
</dbReference>
<feature type="compositionally biased region" description="Polar residues" evidence="1">
    <location>
        <begin position="61"/>
        <end position="74"/>
    </location>
</feature>
<dbReference type="InterPro" id="IPR005062">
    <property type="entry name" value="SAC3/GANP/THP3_conserved"/>
</dbReference>
<protein>
    <recommendedName>
        <fullName evidence="2">PCI domain-containing protein</fullName>
    </recommendedName>
</protein>
<evidence type="ECO:0000256" key="1">
    <source>
        <dbReference type="SAM" id="MobiDB-lite"/>
    </source>
</evidence>
<evidence type="ECO:0000259" key="2">
    <source>
        <dbReference type="PROSITE" id="PS50250"/>
    </source>
</evidence>
<keyword evidence="4" id="KW-1185">Reference proteome</keyword>
<dbReference type="FunFam" id="1.25.40.990:FF:000017">
    <property type="entry name" value="SAC3/GANP/Nin1/mts3/eIF-3 p25 family-domain-containing protein"/>
    <property type="match status" value="1"/>
</dbReference>
<name>A0A8S1ERB0_9PELO</name>
<dbReference type="InterPro" id="IPR000717">
    <property type="entry name" value="PCI_dom"/>
</dbReference>
<feature type="compositionally biased region" description="Low complexity" evidence="1">
    <location>
        <begin position="102"/>
        <end position="124"/>
    </location>
</feature>
<dbReference type="PANTHER" id="PTHR12436">
    <property type="entry name" value="80 KDA MCM3-ASSOCIATED PROTEIN"/>
    <property type="match status" value="1"/>
</dbReference>
<feature type="region of interest" description="Disordered" evidence="1">
    <location>
        <begin position="1"/>
        <end position="201"/>
    </location>
</feature>
<feature type="compositionally biased region" description="Basic residues" evidence="1">
    <location>
        <begin position="325"/>
        <end position="337"/>
    </location>
</feature>
<gene>
    <name evidence="3" type="ORF">CBOVIS_LOCUS5086</name>
</gene>
<feature type="compositionally biased region" description="Pro residues" evidence="1">
    <location>
        <begin position="92"/>
        <end position="101"/>
    </location>
</feature>
<dbReference type="GO" id="GO:0005634">
    <property type="term" value="C:nucleus"/>
    <property type="evidence" value="ECO:0007669"/>
    <property type="project" value="TreeGrafter"/>
</dbReference>
<sequence>MSNDLLEIPVPDGKGGEPPDAWKKAMEELNKVKPKNDNGHGGNSTNNRTPAGQNGVFHSWMNPQPYQTPFPTGNQYGGFGGGWHPSTWNQNPVPPPPPPSGSGPANYQNQPYNYQNQSYNYQNQTIGGRGRGRGRGAKNNWQPNPHPQQQQQQQQQKFQGFQMKNGVGGNGYVQSPQGRQQMGRGIGFGTPQGPPPSARNYMERSFNAATTPEERQKVQDYLKKRLDPMISAGTAHTVDWDREPLPHERNYELPAMWTPANKLGYQANGTHAKPKQTPNRQQEAASRRRSGGEDAAESTPDYKRTKRDGSSSPDSDIIELMHVQKNGKNRKNKKSKQEKKNKPEKNQFRFEYSDTEYRREERARRFAETLSAVKPSTAATQHHIRRGQLVKGVCTDIEKSYFRLTAAPDPNLVRPLHILEKSLDNVKNKYRARAEYRYLSSQLRSIRQDLTVQGIRNEFTVQVYEINARISLENKDREEFNQCQSQLKLLYSDVENCIHRAEFLAYRLLYYIAMDDLIDINSILKEVTPELKKDECVDFALKVRKAVSLGNYIAFFKLFQNAPKMCPYIMDMFVDRERKKALNFMTKAFRQTLSYKDIASFMEMTEEDLVDWLVAEIGMTEAEVGGSIDCRVPRNF</sequence>
<proteinExistence type="predicted"/>
<accession>A0A8S1ERB0</accession>
<dbReference type="PROSITE" id="PS50250">
    <property type="entry name" value="PCI"/>
    <property type="match status" value="1"/>
</dbReference>
<feature type="region of interest" description="Disordered" evidence="1">
    <location>
        <begin position="264"/>
        <end position="350"/>
    </location>
</feature>
<comment type="caution">
    <text evidence="3">The sequence shown here is derived from an EMBL/GenBank/DDBJ whole genome shotgun (WGS) entry which is preliminary data.</text>
</comment>
<feature type="domain" description="PCI" evidence="2">
    <location>
        <begin position="476"/>
        <end position="636"/>
    </location>
</feature>
<feature type="compositionally biased region" description="Low complexity" evidence="1">
    <location>
        <begin position="148"/>
        <end position="162"/>
    </location>
</feature>
<feature type="compositionally biased region" description="Basic and acidic residues" evidence="1">
    <location>
        <begin position="300"/>
        <end position="309"/>
    </location>
</feature>
<dbReference type="EMBL" id="CADEPM010000003">
    <property type="protein sequence ID" value="CAB3402471.1"/>
    <property type="molecule type" value="Genomic_DNA"/>
</dbReference>
<organism evidence="3 4">
    <name type="scientific">Caenorhabditis bovis</name>
    <dbReference type="NCBI Taxonomy" id="2654633"/>
    <lineage>
        <taxon>Eukaryota</taxon>
        <taxon>Metazoa</taxon>
        <taxon>Ecdysozoa</taxon>
        <taxon>Nematoda</taxon>
        <taxon>Chromadorea</taxon>
        <taxon>Rhabditida</taxon>
        <taxon>Rhabditina</taxon>
        <taxon>Rhabditomorpha</taxon>
        <taxon>Rhabditoidea</taxon>
        <taxon>Rhabditidae</taxon>
        <taxon>Peloderinae</taxon>
        <taxon>Caenorhabditis</taxon>
    </lineage>
</organism>
<dbReference type="Pfam" id="PF03399">
    <property type="entry name" value="SAC3_GANP"/>
    <property type="match status" value="1"/>
</dbReference>
<dbReference type="OrthoDB" id="199574at2759"/>
<dbReference type="PANTHER" id="PTHR12436:SF4">
    <property type="entry name" value="LEUKOCYTE RECEPTOR CLUSTER MEMBER 8"/>
    <property type="match status" value="1"/>
</dbReference>
<feature type="compositionally biased region" description="Basic and acidic residues" evidence="1">
    <location>
        <begin position="338"/>
        <end position="350"/>
    </location>
</feature>
<dbReference type="AlphaFoldDB" id="A0A8S1ERB0"/>
<evidence type="ECO:0000313" key="4">
    <source>
        <dbReference type="Proteomes" id="UP000494206"/>
    </source>
</evidence>
<feature type="compositionally biased region" description="Basic and acidic residues" evidence="1">
    <location>
        <begin position="14"/>
        <end position="38"/>
    </location>
</feature>
<dbReference type="Proteomes" id="UP000494206">
    <property type="component" value="Unassembled WGS sequence"/>
</dbReference>
<reference evidence="3 4" key="1">
    <citation type="submission" date="2020-04" db="EMBL/GenBank/DDBJ databases">
        <authorList>
            <person name="Laetsch R D."/>
            <person name="Stevens L."/>
            <person name="Kumar S."/>
            <person name="Blaxter L. M."/>
        </authorList>
    </citation>
    <scope>NUCLEOTIDE SEQUENCE [LARGE SCALE GENOMIC DNA]</scope>
</reference>
<feature type="compositionally biased region" description="Polar residues" evidence="1">
    <location>
        <begin position="43"/>
        <end position="52"/>
    </location>
</feature>
<evidence type="ECO:0000313" key="3">
    <source>
        <dbReference type="EMBL" id="CAB3402471.1"/>
    </source>
</evidence>